<feature type="domain" description="UBC core" evidence="8">
    <location>
        <begin position="4"/>
        <end position="151"/>
    </location>
</feature>
<dbReference type="OrthoDB" id="9978460at2759"/>
<evidence type="ECO:0000256" key="6">
    <source>
        <dbReference type="PROSITE-ProRule" id="PRU10133"/>
    </source>
</evidence>
<evidence type="ECO:0000313" key="10">
    <source>
        <dbReference type="Proteomes" id="UP000193986"/>
    </source>
</evidence>
<evidence type="ECO:0000313" key="9">
    <source>
        <dbReference type="EMBL" id="ORY31365.1"/>
    </source>
</evidence>
<dbReference type="GO" id="GO:0061631">
    <property type="term" value="F:ubiquitin conjugating enzyme activity"/>
    <property type="evidence" value="ECO:0007669"/>
    <property type="project" value="UniProtKB-EC"/>
</dbReference>
<dbReference type="PROSITE" id="PS50127">
    <property type="entry name" value="UBC_2"/>
    <property type="match status" value="1"/>
</dbReference>
<name>A0A1Y2BB98_9TREE</name>
<dbReference type="FunCoup" id="A0A1Y2BB98">
    <property type="interactions" value="152"/>
</dbReference>
<dbReference type="SMART" id="SM00212">
    <property type="entry name" value="UBCc"/>
    <property type="match status" value="1"/>
</dbReference>
<dbReference type="GO" id="GO:0005524">
    <property type="term" value="F:ATP binding"/>
    <property type="evidence" value="ECO:0007669"/>
    <property type="project" value="UniProtKB-UniRule"/>
</dbReference>
<dbReference type="InterPro" id="IPR000608">
    <property type="entry name" value="UBC"/>
</dbReference>
<dbReference type="InParanoid" id="A0A1Y2BB98"/>
<evidence type="ECO:0000256" key="4">
    <source>
        <dbReference type="ARBA" id="ARBA00022786"/>
    </source>
</evidence>
<evidence type="ECO:0000256" key="5">
    <source>
        <dbReference type="ARBA" id="ARBA00022840"/>
    </source>
</evidence>
<accession>A0A1Y2BB98</accession>
<dbReference type="InterPro" id="IPR016135">
    <property type="entry name" value="UBQ-conjugating_enzyme/RWD"/>
</dbReference>
<reference evidence="9 10" key="1">
    <citation type="submission" date="2016-07" db="EMBL/GenBank/DDBJ databases">
        <title>Pervasive Adenine N6-methylation of Active Genes in Fungi.</title>
        <authorList>
            <consortium name="DOE Joint Genome Institute"/>
            <person name="Mondo S.J."/>
            <person name="Dannebaum R.O."/>
            <person name="Kuo R.C."/>
            <person name="Labutti K."/>
            <person name="Haridas S."/>
            <person name="Kuo A."/>
            <person name="Salamov A."/>
            <person name="Ahrendt S.R."/>
            <person name="Lipzen A."/>
            <person name="Sullivan W."/>
            <person name="Andreopoulos W.B."/>
            <person name="Clum A."/>
            <person name="Lindquist E."/>
            <person name="Daum C."/>
            <person name="Ramamoorthy G.K."/>
            <person name="Gryganskyi A."/>
            <person name="Culley D."/>
            <person name="Magnuson J.K."/>
            <person name="James T.Y."/>
            <person name="O'Malley M.A."/>
            <person name="Stajich J.E."/>
            <person name="Spatafora J.W."/>
            <person name="Visel A."/>
            <person name="Grigoriev I.V."/>
        </authorList>
    </citation>
    <scope>NUCLEOTIDE SEQUENCE [LARGE SCALE GENOMIC DNA]</scope>
    <source>
        <strain evidence="9 10">68-887.2</strain>
    </source>
</reference>
<dbReference type="AlphaFoldDB" id="A0A1Y2BB98"/>
<comment type="caution">
    <text evidence="9">The sequence shown here is derived from an EMBL/GenBank/DDBJ whole genome shotgun (WGS) entry which is preliminary data.</text>
</comment>
<comment type="similarity">
    <text evidence="7">Belongs to the ubiquitin-conjugating enzyme family.</text>
</comment>
<keyword evidence="4 7" id="KW-0833">Ubl conjugation pathway</keyword>
<keyword evidence="2" id="KW-0808">Transferase</keyword>
<organism evidence="9 10">
    <name type="scientific">Naematelia encephala</name>
    <dbReference type="NCBI Taxonomy" id="71784"/>
    <lineage>
        <taxon>Eukaryota</taxon>
        <taxon>Fungi</taxon>
        <taxon>Dikarya</taxon>
        <taxon>Basidiomycota</taxon>
        <taxon>Agaricomycotina</taxon>
        <taxon>Tremellomycetes</taxon>
        <taxon>Tremellales</taxon>
        <taxon>Naemateliaceae</taxon>
        <taxon>Naematelia</taxon>
    </lineage>
</organism>
<dbReference type="EMBL" id="MCFC01000015">
    <property type="protein sequence ID" value="ORY31365.1"/>
    <property type="molecule type" value="Genomic_DNA"/>
</dbReference>
<dbReference type="Pfam" id="PF00179">
    <property type="entry name" value="UQ_con"/>
    <property type="match status" value="1"/>
</dbReference>
<dbReference type="EC" id="2.3.2.23" evidence="1"/>
<dbReference type="FunFam" id="3.10.110.10:FF:000060">
    <property type="entry name" value="Ubiquitin conjugating enzyme (UbcB)"/>
    <property type="match status" value="1"/>
</dbReference>
<evidence type="ECO:0000256" key="3">
    <source>
        <dbReference type="ARBA" id="ARBA00022741"/>
    </source>
</evidence>
<evidence type="ECO:0000256" key="1">
    <source>
        <dbReference type="ARBA" id="ARBA00012486"/>
    </source>
</evidence>
<gene>
    <name evidence="9" type="ORF">BCR39DRAFT_526319</name>
</gene>
<dbReference type="SUPFAM" id="SSF54495">
    <property type="entry name" value="UBC-like"/>
    <property type="match status" value="1"/>
</dbReference>
<dbReference type="PROSITE" id="PS00183">
    <property type="entry name" value="UBC_1"/>
    <property type="match status" value="1"/>
</dbReference>
<proteinExistence type="inferred from homology"/>
<protein>
    <recommendedName>
        <fullName evidence="1">E2 ubiquitin-conjugating enzyme</fullName>
        <ecNumber evidence="1">2.3.2.23</ecNumber>
    </recommendedName>
</protein>
<evidence type="ECO:0000256" key="2">
    <source>
        <dbReference type="ARBA" id="ARBA00022679"/>
    </source>
</evidence>
<dbReference type="InterPro" id="IPR023313">
    <property type="entry name" value="UBQ-conjugating_AS"/>
</dbReference>
<dbReference type="PANTHER" id="PTHR24068">
    <property type="entry name" value="UBIQUITIN-CONJUGATING ENZYME E2"/>
    <property type="match status" value="1"/>
</dbReference>
<evidence type="ECO:0000256" key="7">
    <source>
        <dbReference type="RuleBase" id="RU362109"/>
    </source>
</evidence>
<dbReference type="STRING" id="71784.A0A1Y2BB98"/>
<keyword evidence="10" id="KW-1185">Reference proteome</keyword>
<sequence>MSNVSTRRIQKELAELANEPLKNIEIVPNENNMQHWTVTITGPSGTPYKGGKFIMTVEFTLEFPFKPPAIKFKTKMYHPNIDSDGNLCLGILKTDQWKPSTKMNTVILSIYDLIQTPNPDDPLVTSIADLYRTDRAAFDKKAAEYTAKHAK</sequence>
<evidence type="ECO:0000259" key="8">
    <source>
        <dbReference type="PROSITE" id="PS50127"/>
    </source>
</evidence>
<dbReference type="Proteomes" id="UP000193986">
    <property type="component" value="Unassembled WGS sequence"/>
</dbReference>
<keyword evidence="5 7" id="KW-0067">ATP-binding</keyword>
<dbReference type="Gene3D" id="3.10.110.10">
    <property type="entry name" value="Ubiquitin Conjugating Enzyme"/>
    <property type="match status" value="1"/>
</dbReference>
<feature type="active site" description="Glycyl thioester intermediate" evidence="6">
    <location>
        <position position="88"/>
    </location>
</feature>
<keyword evidence="3 7" id="KW-0547">Nucleotide-binding</keyword>